<dbReference type="InterPro" id="IPR036322">
    <property type="entry name" value="WD40_repeat_dom_sf"/>
</dbReference>
<keyword evidence="2" id="KW-0677">Repeat</keyword>
<dbReference type="InterPro" id="IPR001680">
    <property type="entry name" value="WD40_rpt"/>
</dbReference>
<dbReference type="PROSITE" id="PS50082">
    <property type="entry name" value="WD_REPEATS_2"/>
    <property type="match status" value="2"/>
</dbReference>
<reference evidence="5 6" key="1">
    <citation type="submission" date="2024-04" db="EMBL/GenBank/DDBJ databases">
        <title>genome sequences of Mucor flavus KT1a and Helicostylum pulchrum KT1b strains isolated from the surface of a dry-aged beef.</title>
        <authorList>
            <person name="Toyotome T."/>
            <person name="Hosono M."/>
            <person name="Torimaru M."/>
            <person name="Fukuda K."/>
            <person name="Mikami N."/>
        </authorList>
    </citation>
    <scope>NUCLEOTIDE SEQUENCE [LARGE SCALE GENOMIC DNA]</scope>
    <source>
        <strain evidence="5 6">KT1a</strain>
    </source>
</reference>
<organism evidence="5 6">
    <name type="scientific">Mucor flavus</name>
    <dbReference type="NCBI Taxonomy" id="439312"/>
    <lineage>
        <taxon>Eukaryota</taxon>
        <taxon>Fungi</taxon>
        <taxon>Fungi incertae sedis</taxon>
        <taxon>Mucoromycota</taxon>
        <taxon>Mucoromycotina</taxon>
        <taxon>Mucoromycetes</taxon>
        <taxon>Mucorales</taxon>
        <taxon>Mucorineae</taxon>
        <taxon>Mucoraceae</taxon>
        <taxon>Mucor</taxon>
    </lineage>
</organism>
<dbReference type="Gene3D" id="2.130.10.10">
    <property type="entry name" value="YVTN repeat-like/Quinoprotein amine dehydrogenase"/>
    <property type="match status" value="2"/>
</dbReference>
<evidence type="ECO:0000256" key="3">
    <source>
        <dbReference type="PROSITE-ProRule" id="PRU00221"/>
    </source>
</evidence>
<evidence type="ECO:0000313" key="5">
    <source>
        <dbReference type="EMBL" id="GAA5810098.1"/>
    </source>
</evidence>
<gene>
    <name evidence="5" type="ORF">MFLAVUS_003517</name>
</gene>
<evidence type="ECO:0000313" key="6">
    <source>
        <dbReference type="Proteomes" id="UP001473302"/>
    </source>
</evidence>
<protein>
    <recommendedName>
        <fullName evidence="7">WD40 repeat-like protein</fullName>
    </recommendedName>
</protein>
<dbReference type="Pfam" id="PF00400">
    <property type="entry name" value="WD40"/>
    <property type="match status" value="3"/>
</dbReference>
<evidence type="ECO:0008006" key="7">
    <source>
        <dbReference type="Google" id="ProtNLM"/>
    </source>
</evidence>
<evidence type="ECO:0000256" key="1">
    <source>
        <dbReference type="ARBA" id="ARBA00022574"/>
    </source>
</evidence>
<feature type="repeat" description="WD" evidence="3">
    <location>
        <begin position="98"/>
        <end position="135"/>
    </location>
</feature>
<comment type="caution">
    <text evidence="5">The sequence shown here is derived from an EMBL/GenBank/DDBJ whole genome shotgun (WGS) entry which is preliminary data.</text>
</comment>
<dbReference type="SMART" id="SM00320">
    <property type="entry name" value="WD40"/>
    <property type="match status" value="7"/>
</dbReference>
<dbReference type="Proteomes" id="UP001473302">
    <property type="component" value="Unassembled WGS sequence"/>
</dbReference>
<sequence>MSINLQKCLRERRIFGSSPNIPYGYSERSFSEFMCERVYADKYLISQLTCERELPGHTGCVNTLDWSLGGDKLLSGSDDKKLNIYKPFEDYKIATVINTGHRANIFSAKFMPQTSDNVIISGAGDSEVRIFDLQNIDSPLFSMFVCHSDQVKKICVYDNNPNEFLTCSQDGTVRSFDLRVPHICSPHSVRSFLTARKKPARQFPIPEGHDIQHGCPNPILDYSRYNTELNSMTINKLFPHYFAVAGMNDYIYLHDRRMMPANYTQFGYNDPLDTLKCIKRFSPTLDGFSRPNKHITACKFSDSNGYELIGSWSSDDIYLFNINDSPAQSSSNSITTGSKRKNSGDDESDSYSIVSVSSIATDPPNSDGTPPAYELDVVRVKSLWSRVIDQYLANDFNTVIEAIDELIECINSREHWTLPDLFLLKACAYFVRAAVMTVRLNQGQTMYTSDQISQVVDQALSLLNTDWKSSWCTAVGYWLLSGGNNDDRFNKRQYYIGRCLEYARKARTGFREFIEYRNSRSSSSDASQRTDEAPLSEEAYRKMLNGFSQDVEFVCVRNGYIGNTFNISFDGESEQQVDWIKFMFVNNVDDNMIRECNFRSVFPQRDPNQSETSSSSDVFSSDTEEEEEEDDDDLSETPMEDEESLYTQIMSRQIMDIYRRGNEIDSDEDDSDFDLETINILNENINYPSFDTDVGVVKPRMKYSGHCNIETVKDVDFFGLRDEYIVSGSDKGHVFIWDKKTGKIVQILHGDEDVVNVTKGHPFLPIMAVSGIDSTVKIFKPTSRLPTTQRQLEPNNPNSYSTSSRLYDEEEIVSSNRESNRSIGDDIYMTRSVYAAFLRMERQRRLLVVNGILDDEEAEVDRALTVLGEDFEDSSSEST</sequence>
<keyword evidence="1 3" id="KW-0853">WD repeat</keyword>
<dbReference type="PANTHER" id="PTHR15574:SF40">
    <property type="entry name" value="WD AND TETRATRICOPEPTIDE REPEATS PROTEIN 1"/>
    <property type="match status" value="1"/>
</dbReference>
<feature type="region of interest" description="Disordered" evidence="4">
    <location>
        <begin position="327"/>
        <end position="350"/>
    </location>
</feature>
<dbReference type="SUPFAM" id="SSF50978">
    <property type="entry name" value="WD40 repeat-like"/>
    <property type="match status" value="1"/>
</dbReference>
<evidence type="ECO:0000256" key="2">
    <source>
        <dbReference type="ARBA" id="ARBA00022737"/>
    </source>
</evidence>
<dbReference type="EMBL" id="BAABUK010000006">
    <property type="protein sequence ID" value="GAA5810098.1"/>
    <property type="molecule type" value="Genomic_DNA"/>
</dbReference>
<dbReference type="InterPro" id="IPR015943">
    <property type="entry name" value="WD40/YVTN_repeat-like_dom_sf"/>
</dbReference>
<feature type="compositionally biased region" description="Acidic residues" evidence="4">
    <location>
        <begin position="622"/>
        <end position="643"/>
    </location>
</feature>
<proteinExistence type="predicted"/>
<feature type="repeat" description="WD" evidence="3">
    <location>
        <begin position="54"/>
        <end position="86"/>
    </location>
</feature>
<name>A0ABP9YTA2_9FUNG</name>
<keyword evidence="6" id="KW-1185">Reference proteome</keyword>
<dbReference type="InterPro" id="IPR045151">
    <property type="entry name" value="DCAF8"/>
</dbReference>
<evidence type="ECO:0000256" key="4">
    <source>
        <dbReference type="SAM" id="MobiDB-lite"/>
    </source>
</evidence>
<dbReference type="PANTHER" id="PTHR15574">
    <property type="entry name" value="WD REPEAT DOMAIN-CONTAINING FAMILY"/>
    <property type="match status" value="1"/>
</dbReference>
<accession>A0ABP9YTA2</accession>
<feature type="compositionally biased region" description="Polar residues" evidence="4">
    <location>
        <begin position="327"/>
        <end position="337"/>
    </location>
</feature>
<feature type="region of interest" description="Disordered" evidence="4">
    <location>
        <begin position="602"/>
        <end position="643"/>
    </location>
</feature>
<feature type="compositionally biased region" description="Low complexity" evidence="4">
    <location>
        <begin position="610"/>
        <end position="621"/>
    </location>
</feature>